<dbReference type="AlphaFoldDB" id="A0A142VVT8"/>
<dbReference type="CDD" id="cd00093">
    <property type="entry name" value="HTH_XRE"/>
    <property type="match status" value="1"/>
</dbReference>
<proteinExistence type="predicted"/>
<gene>
    <name evidence="2" type="ORF">AOA14_04440</name>
</gene>
<dbReference type="KEGG" id="ster:AOA14_04440"/>
<dbReference type="Proteomes" id="UP000076234">
    <property type="component" value="Chromosome"/>
</dbReference>
<feature type="domain" description="HTH cro/C1-type" evidence="1">
    <location>
        <begin position="17"/>
        <end position="74"/>
    </location>
</feature>
<dbReference type="Gene3D" id="1.10.260.40">
    <property type="entry name" value="lambda repressor-like DNA-binding domains"/>
    <property type="match status" value="1"/>
</dbReference>
<sequence>MSSGPLDWPALVDEAIRRRKAEGHTQKSLAALAGVSLPTVNAFEQGDIKLRLEKVFNILDALGLVILPSAPGSFAAFIRAARQRWEELVAPLDPSHPSRQPLGAVTYAYEIGHGERGETLGELRNILARLPATSGWSPFWVPAKESIRPIIRDGVIECWLGNPAADRMFIDAAHSDFWQVSGDLKGYLRRGYQEDGSSNLEPGTIFDLTLPVWRTAEVFVHILNLAVALDLDPATPVRYESSYTGLEGRQLVSWAAPLRQWPLVDTQRSRTSAAKLATTTSIDELQRDFADVIHRTLVPLYDLFDGFDATPQFVGSELDEFRAAALKSGVKR</sequence>
<dbReference type="InterPro" id="IPR010982">
    <property type="entry name" value="Lambda_DNA-bd_dom_sf"/>
</dbReference>
<evidence type="ECO:0000259" key="1">
    <source>
        <dbReference type="PROSITE" id="PS50943"/>
    </source>
</evidence>
<dbReference type="PROSITE" id="PS50943">
    <property type="entry name" value="HTH_CROC1"/>
    <property type="match status" value="1"/>
</dbReference>
<organism evidence="2 3">
    <name type="scientific">Sphingopyxis terrae subsp. terrae NBRC 15098</name>
    <dbReference type="NCBI Taxonomy" id="1219058"/>
    <lineage>
        <taxon>Bacteria</taxon>
        <taxon>Pseudomonadati</taxon>
        <taxon>Pseudomonadota</taxon>
        <taxon>Alphaproteobacteria</taxon>
        <taxon>Sphingomonadales</taxon>
        <taxon>Sphingomonadaceae</taxon>
        <taxon>Sphingopyxis</taxon>
    </lineage>
</organism>
<dbReference type="InterPro" id="IPR001387">
    <property type="entry name" value="Cro/C1-type_HTH"/>
</dbReference>
<dbReference type="STRING" id="1219058.AOA14_04440"/>
<dbReference type="RefSeq" id="WP_062900926.1">
    <property type="nucleotide sequence ID" value="NZ_CP013342.1"/>
</dbReference>
<evidence type="ECO:0000313" key="2">
    <source>
        <dbReference type="EMBL" id="AMU93851.1"/>
    </source>
</evidence>
<evidence type="ECO:0000313" key="3">
    <source>
        <dbReference type="Proteomes" id="UP000076234"/>
    </source>
</evidence>
<dbReference type="Pfam" id="PF01381">
    <property type="entry name" value="HTH_3"/>
    <property type="match status" value="1"/>
</dbReference>
<dbReference type="SUPFAM" id="SSF47413">
    <property type="entry name" value="lambda repressor-like DNA-binding domains"/>
    <property type="match status" value="1"/>
</dbReference>
<protein>
    <recommendedName>
        <fullName evidence="1">HTH cro/C1-type domain-containing protein</fullName>
    </recommendedName>
</protein>
<dbReference type="EMBL" id="CP013342">
    <property type="protein sequence ID" value="AMU93851.1"/>
    <property type="molecule type" value="Genomic_DNA"/>
</dbReference>
<reference evidence="3" key="1">
    <citation type="submission" date="2015-11" db="EMBL/GenBank/DDBJ databases">
        <title>Complete genome sequence of a polyethylene glycol-degrading strain Sphingopyxis terrae strain 203-1 (NBRC 15098).</title>
        <authorList>
            <person name="Yoshiyuki O."/>
            <person name="Shouta N."/>
            <person name="Nagata Y."/>
            <person name="Numata M."/>
            <person name="Tsuchikane K."/>
            <person name="Hosoyama A."/>
            <person name="Yamazoe A."/>
            <person name="Tsuda M."/>
            <person name="Fujita N."/>
            <person name="Kawai F."/>
        </authorList>
    </citation>
    <scope>NUCLEOTIDE SEQUENCE [LARGE SCALE GENOMIC DNA]</scope>
    <source>
        <strain evidence="3">203-1</strain>
    </source>
</reference>
<reference evidence="2 3" key="2">
    <citation type="journal article" date="2016" name="Genome Announc.">
        <title>Complete Genome Sequence of Sphingopyxis terrae Strain 203-1 (NBRC 111660), a Polyethylene Glycol Degrader.</title>
        <authorList>
            <person name="Ohtsubo Y."/>
            <person name="Nonoyama S."/>
            <person name="Nagata Y."/>
            <person name="Numata M."/>
            <person name="Tsuchikane K."/>
            <person name="Hosoyama A."/>
            <person name="Yamazoe A."/>
            <person name="Tsuda M."/>
            <person name="Fujita N."/>
            <person name="Kawai F."/>
        </authorList>
    </citation>
    <scope>NUCLEOTIDE SEQUENCE [LARGE SCALE GENOMIC DNA]</scope>
    <source>
        <strain evidence="2 3">203-1</strain>
    </source>
</reference>
<name>A0A142VVT8_9SPHN</name>
<dbReference type="GO" id="GO:0003677">
    <property type="term" value="F:DNA binding"/>
    <property type="evidence" value="ECO:0007669"/>
    <property type="project" value="InterPro"/>
</dbReference>
<dbReference type="SMART" id="SM00530">
    <property type="entry name" value="HTH_XRE"/>
    <property type="match status" value="1"/>
</dbReference>
<accession>A0A142VVT8</accession>